<evidence type="ECO:0000256" key="2">
    <source>
        <dbReference type="ARBA" id="ARBA00022729"/>
    </source>
</evidence>
<keyword evidence="3" id="KW-0574">Periplasm</keyword>
<dbReference type="RefSeq" id="WP_027472035.1">
    <property type="nucleotide sequence ID" value="NZ_BAMD01000062.1"/>
</dbReference>
<keyword evidence="4 7" id="KW-0456">Lyase</keyword>
<feature type="domain" description="Alginate lyase" evidence="5">
    <location>
        <begin position="96"/>
        <end position="310"/>
    </location>
</feature>
<proteinExistence type="predicted"/>
<accession>W7Y9E3</accession>
<dbReference type="Gene3D" id="1.50.10.100">
    <property type="entry name" value="Chondroitin AC/alginate lyase"/>
    <property type="match status" value="1"/>
</dbReference>
<evidence type="ECO:0000256" key="3">
    <source>
        <dbReference type="ARBA" id="ARBA00022764"/>
    </source>
</evidence>
<organism evidence="7 8">
    <name type="scientific">Saccharicrinis fermentans DSM 9555 = JCM 21142</name>
    <dbReference type="NCBI Taxonomy" id="869213"/>
    <lineage>
        <taxon>Bacteria</taxon>
        <taxon>Pseudomonadati</taxon>
        <taxon>Bacteroidota</taxon>
        <taxon>Bacteroidia</taxon>
        <taxon>Marinilabiliales</taxon>
        <taxon>Marinilabiliaceae</taxon>
        <taxon>Saccharicrinis</taxon>
    </lineage>
</organism>
<dbReference type="GO" id="GO:0016829">
    <property type="term" value="F:lyase activity"/>
    <property type="evidence" value="ECO:0007669"/>
    <property type="project" value="UniProtKB-KW"/>
</dbReference>
<gene>
    <name evidence="7" type="ORF">JCM21142_93685</name>
</gene>
<sequence>MKQKVLNIIGIVTLGVILSFCAPNQTGEMNPHVVLTAQGVSSIKKELGRLPLLDKSVELLKAETEGDMELGIQVPVPKDPAGGYTHNRHKQNYTTMYGAGVLWQLTGEERYAEFVKNMLLKYAEMYPTLGDHPVNKSYAPGRIFWQQLNDAVWLVYTSQAYDCIKNYLTVDDRQVIESQLLIPYADFLSIKSTHVFNRVHNHGVWAAAAVGMVGYAMDEDELVQRALYGVKTESYDGKPQGFYAQLDLLFSPDGYYTEGPYYQRYALLPYMLFSQAIENNNPEYKIFEYRNQILKKAVLATLQMTNTDGKFFPFNDALKYMSYNAPELVNAVDIVYNAFPESKELLSIVKEQGEVVISPAGLKVAQDIAKGQAKPFQWLSMELRDGADGMQGAVGILRGNPYKNAPCVTMKYASQGMGHGHYDRLGIMLYDNGNEILSDYGAARYVNVVYKNGGRYLPENSSWAKQTVAHNTLVMDQMSQFGGDLKKAEKTAAQRWFFNAGNDHISIMSAKENHAYGSAKAQRTVALIKDNKHNSSSFVIDVFRIEDDEKHSYDLPFYYKGQLLYTNADYLSYTDQRGTMGKDFGYQHLWKEAEGKPSVENFQSVWYNNGRFYTMTSEAMPDDAIFFTRIGANDPDFSLRNEPGFMFRRENSAATCFVNVIEIHGNKNFNTEVVESQQGSVKSVHTLLNNQDYTIIEIKTVKTSSIVLAIANAKSDPSEEHSTNIAGKQYSWKGPFFLFEN</sequence>
<dbReference type="AlphaFoldDB" id="W7Y9E3"/>
<dbReference type="InterPro" id="IPR012480">
    <property type="entry name" value="Hepar_II_III_C"/>
</dbReference>
<dbReference type="OrthoDB" id="9772435at2"/>
<evidence type="ECO:0000256" key="4">
    <source>
        <dbReference type="ARBA" id="ARBA00023239"/>
    </source>
</evidence>
<comment type="subcellular location">
    <subcellularLocation>
        <location evidence="1">Periplasm</location>
    </subcellularLocation>
</comment>
<evidence type="ECO:0000313" key="7">
    <source>
        <dbReference type="EMBL" id="GAF04962.1"/>
    </source>
</evidence>
<evidence type="ECO:0000313" key="8">
    <source>
        <dbReference type="Proteomes" id="UP000019402"/>
    </source>
</evidence>
<comment type="caution">
    <text evidence="7">The sequence shown here is derived from an EMBL/GenBank/DDBJ whole genome shotgun (WGS) entry which is preliminary data.</text>
</comment>
<dbReference type="EMBL" id="BAMD01000062">
    <property type="protein sequence ID" value="GAF04962.1"/>
    <property type="molecule type" value="Genomic_DNA"/>
</dbReference>
<evidence type="ECO:0000259" key="6">
    <source>
        <dbReference type="Pfam" id="PF07940"/>
    </source>
</evidence>
<feature type="domain" description="Heparinase II/III-like C-terminal" evidence="6">
    <location>
        <begin position="387"/>
        <end position="577"/>
    </location>
</feature>
<reference evidence="7 8" key="1">
    <citation type="journal article" date="2014" name="Genome Announc.">
        <title>Draft Genome Sequence of Cytophaga fermentans JCM 21142T, a Facultative Anaerobe Isolated from Marine Mud.</title>
        <authorList>
            <person name="Starns D."/>
            <person name="Oshima K."/>
            <person name="Suda W."/>
            <person name="Iino T."/>
            <person name="Yuki M."/>
            <person name="Inoue J."/>
            <person name="Kitamura K."/>
            <person name="Iida T."/>
            <person name="Darby A."/>
            <person name="Hattori M."/>
            <person name="Ohkuma M."/>
        </authorList>
    </citation>
    <scope>NUCLEOTIDE SEQUENCE [LARGE SCALE GENOMIC DNA]</scope>
    <source>
        <strain evidence="7 8">JCM 21142</strain>
    </source>
</reference>
<dbReference type="eggNOG" id="ENOG502Z7XC">
    <property type="taxonomic scope" value="Bacteria"/>
</dbReference>
<dbReference type="SUPFAM" id="SSF48230">
    <property type="entry name" value="Chondroitin AC/alginate lyase"/>
    <property type="match status" value="1"/>
</dbReference>
<protein>
    <submittedName>
        <fullName evidence="7">Alginate lyase</fullName>
    </submittedName>
</protein>
<keyword evidence="2" id="KW-0732">Signal</keyword>
<evidence type="ECO:0000259" key="5">
    <source>
        <dbReference type="Pfam" id="PF05426"/>
    </source>
</evidence>
<dbReference type="PANTHER" id="PTHR39210:SF1">
    <property type="entry name" value="HEPARIN-SULFATE LYASE"/>
    <property type="match status" value="1"/>
</dbReference>
<dbReference type="InterPro" id="IPR008929">
    <property type="entry name" value="Chondroitin_lyas"/>
</dbReference>
<dbReference type="Pfam" id="PF07940">
    <property type="entry name" value="Hepar_II_III_C"/>
    <property type="match status" value="1"/>
</dbReference>
<dbReference type="Proteomes" id="UP000019402">
    <property type="component" value="Unassembled WGS sequence"/>
</dbReference>
<dbReference type="InterPro" id="IPR008397">
    <property type="entry name" value="Alginate_lyase_dom"/>
</dbReference>
<dbReference type="Gene3D" id="2.70.98.70">
    <property type="match status" value="1"/>
</dbReference>
<dbReference type="STRING" id="869213.GCA_000517085_02430"/>
<evidence type="ECO:0000256" key="1">
    <source>
        <dbReference type="ARBA" id="ARBA00004418"/>
    </source>
</evidence>
<dbReference type="PANTHER" id="PTHR39210">
    <property type="entry name" value="HEPARIN-SULFATE LYASE"/>
    <property type="match status" value="1"/>
</dbReference>
<keyword evidence="8" id="KW-1185">Reference proteome</keyword>
<dbReference type="Pfam" id="PF05426">
    <property type="entry name" value="Alginate_lyase"/>
    <property type="match status" value="1"/>
</dbReference>
<dbReference type="GO" id="GO:0042597">
    <property type="term" value="C:periplasmic space"/>
    <property type="evidence" value="ECO:0007669"/>
    <property type="project" value="UniProtKB-SubCell"/>
</dbReference>
<name>W7Y9E3_9BACT</name>